<evidence type="ECO:0000313" key="2">
    <source>
        <dbReference type="Proteomes" id="UP001176940"/>
    </source>
</evidence>
<protein>
    <submittedName>
        <fullName evidence="1">Uncharacterized protein</fullName>
    </submittedName>
</protein>
<sequence>MDKPPGRPIVASTDSILSPLSILLEKILTPLIKNTPSFLLDTGSLVFTIVKFGVRLFEGSFLQLIQNLGTLPEGTLLVTFGVNYTRLFNTIKV</sequence>
<dbReference type="EMBL" id="CAUEEQ010062173">
    <property type="protein sequence ID" value="CAJ0964656.1"/>
    <property type="molecule type" value="Genomic_DNA"/>
</dbReference>
<proteinExistence type="predicted"/>
<reference evidence="1" key="1">
    <citation type="submission" date="2023-07" db="EMBL/GenBank/DDBJ databases">
        <authorList>
            <person name="Stuckert A."/>
        </authorList>
    </citation>
    <scope>NUCLEOTIDE SEQUENCE</scope>
</reference>
<name>A0ABN9MD08_9NEOB</name>
<organism evidence="1 2">
    <name type="scientific">Ranitomeya imitator</name>
    <name type="common">mimic poison frog</name>
    <dbReference type="NCBI Taxonomy" id="111125"/>
    <lineage>
        <taxon>Eukaryota</taxon>
        <taxon>Metazoa</taxon>
        <taxon>Chordata</taxon>
        <taxon>Craniata</taxon>
        <taxon>Vertebrata</taxon>
        <taxon>Euteleostomi</taxon>
        <taxon>Amphibia</taxon>
        <taxon>Batrachia</taxon>
        <taxon>Anura</taxon>
        <taxon>Neobatrachia</taxon>
        <taxon>Hyloidea</taxon>
        <taxon>Dendrobatidae</taxon>
        <taxon>Dendrobatinae</taxon>
        <taxon>Ranitomeya</taxon>
    </lineage>
</organism>
<gene>
    <name evidence="1" type="ORF">RIMI_LOCUS19459552</name>
</gene>
<evidence type="ECO:0000313" key="1">
    <source>
        <dbReference type="EMBL" id="CAJ0964656.1"/>
    </source>
</evidence>
<dbReference type="Proteomes" id="UP001176940">
    <property type="component" value="Unassembled WGS sequence"/>
</dbReference>
<accession>A0ABN9MD08</accession>
<keyword evidence="2" id="KW-1185">Reference proteome</keyword>
<comment type="caution">
    <text evidence="1">The sequence shown here is derived from an EMBL/GenBank/DDBJ whole genome shotgun (WGS) entry which is preliminary data.</text>
</comment>